<organism evidence="1 2">
    <name type="scientific">Elasticomyces elasticus</name>
    <dbReference type="NCBI Taxonomy" id="574655"/>
    <lineage>
        <taxon>Eukaryota</taxon>
        <taxon>Fungi</taxon>
        <taxon>Dikarya</taxon>
        <taxon>Ascomycota</taxon>
        <taxon>Pezizomycotina</taxon>
        <taxon>Dothideomycetes</taxon>
        <taxon>Dothideomycetidae</taxon>
        <taxon>Mycosphaerellales</taxon>
        <taxon>Teratosphaeriaceae</taxon>
        <taxon>Elasticomyces</taxon>
    </lineage>
</organism>
<dbReference type="AlphaFoldDB" id="A0AAN7W928"/>
<reference evidence="1" key="1">
    <citation type="submission" date="2023-08" db="EMBL/GenBank/DDBJ databases">
        <title>Black Yeasts Isolated from many extreme environments.</title>
        <authorList>
            <person name="Coleine C."/>
            <person name="Stajich J.E."/>
            <person name="Selbmann L."/>
        </authorList>
    </citation>
    <scope>NUCLEOTIDE SEQUENCE</scope>
    <source>
        <strain evidence="1">CCFEE 5810</strain>
    </source>
</reference>
<protein>
    <submittedName>
        <fullName evidence="1">Uncharacterized protein</fullName>
    </submittedName>
</protein>
<evidence type="ECO:0000313" key="1">
    <source>
        <dbReference type="EMBL" id="KAK5703712.1"/>
    </source>
</evidence>
<evidence type="ECO:0000313" key="2">
    <source>
        <dbReference type="Proteomes" id="UP001310594"/>
    </source>
</evidence>
<sequence>MSDLAESLFKSGFCFTDREASGTALQAILSHVDKESSKELLAVFTRYGAFQGICPLSVIIETMWKDDRFADVDGLDIAEILLGRDEGLALNRREDGADVPGCLFVYRPGSEYLMYLDLRYKHHLVQYLGSCCGITVGDESERVVLDAHRYVLDVLTKRMVSDELPSPKYGTYRSRVFAALRIRKAFDLPDIMVDNHKLVLWLSSPVETGSADANIVDHDARCINLLVDQMGDADDGDQITAIFTGMAANDLNVALSICVSNQLVFSTCFVQGRTFRRMFFTDHERHRNRLA</sequence>
<name>A0AAN7W928_9PEZI</name>
<gene>
    <name evidence="1" type="ORF">LTR97_002725</name>
</gene>
<comment type="caution">
    <text evidence="1">The sequence shown here is derived from an EMBL/GenBank/DDBJ whole genome shotgun (WGS) entry which is preliminary data.</text>
</comment>
<dbReference type="EMBL" id="JAVRQU010000004">
    <property type="protein sequence ID" value="KAK5703712.1"/>
    <property type="molecule type" value="Genomic_DNA"/>
</dbReference>
<dbReference type="Proteomes" id="UP001310594">
    <property type="component" value="Unassembled WGS sequence"/>
</dbReference>
<accession>A0AAN7W928</accession>
<proteinExistence type="predicted"/>